<dbReference type="GeneTree" id="ENSGT00940000154815"/>
<dbReference type="PANTHER" id="PTHR10510:SF2">
    <property type="entry name" value="CYTOCHROME C OXIDASE SUBUNIT 7A-RELATED PROTEIN, MITOCHONDRIAL"/>
    <property type="match status" value="1"/>
</dbReference>
<dbReference type="GO" id="GO:0002082">
    <property type="term" value="P:regulation of oxidative phosphorylation"/>
    <property type="evidence" value="ECO:0007669"/>
    <property type="project" value="TreeGrafter"/>
</dbReference>
<dbReference type="PANTHER" id="PTHR10510">
    <property type="entry name" value="CYTOCHROME C OXIDASE POLYPEPTIDE 7A"/>
    <property type="match status" value="1"/>
</dbReference>
<gene>
    <name evidence="1" type="primary">LOC102357916</name>
</gene>
<reference evidence="2" key="1">
    <citation type="submission" date="2011-08" db="EMBL/GenBank/DDBJ databases">
        <title>The draft genome of Latimeria chalumnae.</title>
        <authorList>
            <person name="Di Palma F."/>
            <person name="Alfoldi J."/>
            <person name="Johnson J."/>
            <person name="Berlin A."/>
            <person name="Gnerre S."/>
            <person name="Jaffe D."/>
            <person name="MacCallum I."/>
            <person name="Young S."/>
            <person name="Walker B.J."/>
            <person name="Lander E."/>
            <person name="Lindblad-Toh K."/>
        </authorList>
    </citation>
    <scope>NUCLEOTIDE SEQUENCE [LARGE SCALE GENOMIC DNA]</scope>
    <source>
        <strain evidence="2">Wild caught</strain>
    </source>
</reference>
<keyword evidence="2" id="KW-1185">Reference proteome</keyword>
<protein>
    <submittedName>
        <fullName evidence="1">Cytochrome c oxidase subunit 7A2 like</fullName>
    </submittedName>
</protein>
<dbReference type="EMBL" id="AFYH01193660">
    <property type="status" value="NOT_ANNOTATED_CDS"/>
    <property type="molecule type" value="Genomic_DNA"/>
</dbReference>
<dbReference type="EMBL" id="AFYH01193661">
    <property type="status" value="NOT_ANNOTATED_CDS"/>
    <property type="molecule type" value="Genomic_DNA"/>
</dbReference>
<reference evidence="1" key="2">
    <citation type="submission" date="2025-08" db="UniProtKB">
        <authorList>
            <consortium name="Ensembl"/>
        </authorList>
    </citation>
    <scope>IDENTIFICATION</scope>
</reference>
<dbReference type="InParanoid" id="H3A2N9"/>
<accession>H3A2N9</accession>
<dbReference type="GO" id="GO:0006123">
    <property type="term" value="P:mitochondrial electron transport, cytochrome c to oxygen"/>
    <property type="evidence" value="ECO:0007669"/>
    <property type="project" value="InterPro"/>
</dbReference>
<organism evidence="1 2">
    <name type="scientific">Latimeria chalumnae</name>
    <name type="common">Coelacanth</name>
    <dbReference type="NCBI Taxonomy" id="7897"/>
    <lineage>
        <taxon>Eukaryota</taxon>
        <taxon>Metazoa</taxon>
        <taxon>Chordata</taxon>
        <taxon>Craniata</taxon>
        <taxon>Vertebrata</taxon>
        <taxon>Euteleostomi</taxon>
        <taxon>Coelacanthiformes</taxon>
        <taxon>Coelacanthidae</taxon>
        <taxon>Latimeria</taxon>
    </lineage>
</organism>
<dbReference type="OMA" id="YCLIPKN"/>
<dbReference type="HOGENOM" id="CLU_190829_0_0_1"/>
<dbReference type="InterPro" id="IPR003177">
    <property type="entry name" value="Cytc_oxidase_su7a_met"/>
</dbReference>
<dbReference type="Ensembl" id="ENSLACT00000003945.1">
    <property type="protein sequence ID" value="ENSLACP00000003910.1"/>
    <property type="gene ID" value="ENSLACG00000003483.1"/>
</dbReference>
<name>H3A2N9_LATCH</name>
<reference evidence="1" key="3">
    <citation type="submission" date="2025-09" db="UniProtKB">
        <authorList>
            <consortium name="Ensembl"/>
        </authorList>
    </citation>
    <scope>IDENTIFICATION</scope>
</reference>
<evidence type="ECO:0000313" key="1">
    <source>
        <dbReference type="Ensembl" id="ENSLACP00000003910.1"/>
    </source>
</evidence>
<dbReference type="STRING" id="7897.ENSLACP00000003910"/>
<dbReference type="Proteomes" id="UP000008672">
    <property type="component" value="Unassembled WGS sequence"/>
</dbReference>
<evidence type="ECO:0000313" key="2">
    <source>
        <dbReference type="Proteomes" id="UP000008672"/>
    </source>
</evidence>
<dbReference type="GO" id="GO:0005739">
    <property type="term" value="C:mitochondrion"/>
    <property type="evidence" value="ECO:0007669"/>
    <property type="project" value="GOC"/>
</dbReference>
<sequence>MYYKFSGFTQKLTGTSLATAYTPQGLRPVLPSEAPAMIFGTPTKAVSESSEAIQYLGANRVPDLQRHFQVQIE</sequence>
<dbReference type="EMBL" id="AFYH01193662">
    <property type="status" value="NOT_ANNOTATED_CDS"/>
    <property type="molecule type" value="Genomic_DNA"/>
</dbReference>
<dbReference type="GO" id="GO:0097250">
    <property type="term" value="P:mitochondrial respirasome assembly"/>
    <property type="evidence" value="ECO:0007669"/>
    <property type="project" value="TreeGrafter"/>
</dbReference>
<dbReference type="AlphaFoldDB" id="H3A2N9"/>
<proteinExistence type="predicted"/>
<dbReference type="Bgee" id="ENSLACG00000003483">
    <property type="expression patterns" value="Expressed in post-anal tail muscle and 6 other cell types or tissues"/>
</dbReference>